<comment type="caution">
    <text evidence="7">The sequence shown here is derived from an EMBL/GenBank/DDBJ whole genome shotgun (WGS) entry which is preliminary data.</text>
</comment>
<dbReference type="RefSeq" id="WP_275821447.1">
    <property type="nucleotide sequence ID" value="NZ_JARHUD010000003.1"/>
</dbReference>
<sequence>MRSDRPLRSGTRALGTLFGLLLLMACTAGNAGFSSAEYDSERAARLFTAGYHDIAGVYIEAVPPRQLAQAGLSELHDMDPRLALEPEEDKGFVLRVEDQPALHYALPRQQDYDAWGALTARVLDDARALSPAVAEAEGEELYGTVFGGIVGELDGFSRYSGRDQARENRAGRSGFGGIGVRIRNEDDGVRILSVMEDTPAERAGLQGRDLILAIDGAPAKEFDQYEVVQQLRGPVNSRVRLLIEREEVETPFQVNVQRAHIVPQTVHYSLEDSVAVFRVTGFNHATTATLRRKLVQAEREAGDRLSGYLLDLRSNPGGLLEQSVSVADIFLEGGRIVSTHGRHPDSHQYFESRHEARVPPRPMVVLINGNSASASEIVAAALQDAGRALVVGSGSYGKGTVQTVLRLPNEGELTLTWARFHAPSGYSLDRRGVMPDVCTSGETQDEEALMSGIYQGFTREHRALRRQRVAVEDPGELAAFRAHCPKDDAEREADMRIAMKLLRDPNLYAAAQGLPTVTAEVPRSEVLLDQAPSIEAPAGVSAPAQ</sequence>
<dbReference type="SUPFAM" id="SSF52096">
    <property type="entry name" value="ClpP/crotonase"/>
    <property type="match status" value="1"/>
</dbReference>
<dbReference type="InterPro" id="IPR041489">
    <property type="entry name" value="PDZ_6"/>
</dbReference>
<dbReference type="SUPFAM" id="SSF50156">
    <property type="entry name" value="PDZ domain-like"/>
    <property type="match status" value="1"/>
</dbReference>
<dbReference type="NCBIfam" id="TIGR00225">
    <property type="entry name" value="prc"/>
    <property type="match status" value="1"/>
</dbReference>
<evidence type="ECO:0000313" key="8">
    <source>
        <dbReference type="Proteomes" id="UP001215503"/>
    </source>
</evidence>
<keyword evidence="4 5" id="KW-0720">Serine protease</keyword>
<evidence type="ECO:0000256" key="2">
    <source>
        <dbReference type="ARBA" id="ARBA00022670"/>
    </source>
</evidence>
<dbReference type="SMART" id="SM00245">
    <property type="entry name" value="TSPc"/>
    <property type="match status" value="1"/>
</dbReference>
<protein>
    <submittedName>
        <fullName evidence="7">S41 family peptidase</fullName>
    </submittedName>
</protein>
<dbReference type="InterPro" id="IPR036034">
    <property type="entry name" value="PDZ_sf"/>
</dbReference>
<dbReference type="InterPro" id="IPR029045">
    <property type="entry name" value="ClpP/crotonase-like_dom_sf"/>
</dbReference>
<evidence type="ECO:0000256" key="5">
    <source>
        <dbReference type="RuleBase" id="RU004404"/>
    </source>
</evidence>
<comment type="similarity">
    <text evidence="1 5">Belongs to the peptidase S41A family.</text>
</comment>
<evidence type="ECO:0000313" key="7">
    <source>
        <dbReference type="EMBL" id="MDF2095751.1"/>
    </source>
</evidence>
<dbReference type="Pfam" id="PF03572">
    <property type="entry name" value="Peptidase_S41"/>
    <property type="match status" value="1"/>
</dbReference>
<dbReference type="PROSITE" id="PS50106">
    <property type="entry name" value="PDZ"/>
    <property type="match status" value="1"/>
</dbReference>
<name>A0ABT5YLC3_9PROT</name>
<dbReference type="InterPro" id="IPR001478">
    <property type="entry name" value="PDZ"/>
</dbReference>
<evidence type="ECO:0000259" key="6">
    <source>
        <dbReference type="PROSITE" id="PS50106"/>
    </source>
</evidence>
<evidence type="ECO:0000256" key="3">
    <source>
        <dbReference type="ARBA" id="ARBA00022801"/>
    </source>
</evidence>
<evidence type="ECO:0000256" key="4">
    <source>
        <dbReference type="ARBA" id="ARBA00022825"/>
    </source>
</evidence>
<dbReference type="Pfam" id="PF17820">
    <property type="entry name" value="PDZ_6"/>
    <property type="match status" value="1"/>
</dbReference>
<proteinExistence type="inferred from homology"/>
<dbReference type="Gene3D" id="3.90.226.10">
    <property type="entry name" value="2-enoyl-CoA Hydratase, Chain A, domain 1"/>
    <property type="match status" value="1"/>
</dbReference>
<organism evidence="7 8">
    <name type="scientific">Aquibaculum arenosum</name>
    <dbReference type="NCBI Taxonomy" id="3032591"/>
    <lineage>
        <taxon>Bacteria</taxon>
        <taxon>Pseudomonadati</taxon>
        <taxon>Pseudomonadota</taxon>
        <taxon>Alphaproteobacteria</taxon>
        <taxon>Rhodospirillales</taxon>
        <taxon>Rhodovibrionaceae</taxon>
        <taxon>Aquibaculum</taxon>
    </lineage>
</organism>
<dbReference type="Gene3D" id="2.30.42.10">
    <property type="match status" value="1"/>
</dbReference>
<evidence type="ECO:0000256" key="1">
    <source>
        <dbReference type="ARBA" id="ARBA00009179"/>
    </source>
</evidence>
<dbReference type="EMBL" id="JARHUD010000003">
    <property type="protein sequence ID" value="MDF2095751.1"/>
    <property type="molecule type" value="Genomic_DNA"/>
</dbReference>
<dbReference type="PANTHER" id="PTHR32060:SF30">
    <property type="entry name" value="CARBOXY-TERMINAL PROCESSING PROTEASE CTPA"/>
    <property type="match status" value="1"/>
</dbReference>
<dbReference type="Proteomes" id="UP001215503">
    <property type="component" value="Unassembled WGS sequence"/>
</dbReference>
<gene>
    <name evidence="7" type="ORF">P2G67_07145</name>
</gene>
<feature type="domain" description="PDZ" evidence="6">
    <location>
        <begin position="176"/>
        <end position="232"/>
    </location>
</feature>
<accession>A0ABT5YLC3</accession>
<reference evidence="7 8" key="1">
    <citation type="submission" date="2023-03" db="EMBL/GenBank/DDBJ databases">
        <title>Fodinicurvata sp. CAU 1616 isolated from sea sendiment.</title>
        <authorList>
            <person name="Kim W."/>
        </authorList>
    </citation>
    <scope>NUCLEOTIDE SEQUENCE [LARGE SCALE GENOMIC DNA]</scope>
    <source>
        <strain evidence="7 8">CAU 1616</strain>
    </source>
</reference>
<dbReference type="PROSITE" id="PS51257">
    <property type="entry name" value="PROKAR_LIPOPROTEIN"/>
    <property type="match status" value="1"/>
</dbReference>
<dbReference type="CDD" id="cd07560">
    <property type="entry name" value="Peptidase_S41_CPP"/>
    <property type="match status" value="1"/>
</dbReference>
<dbReference type="Gene3D" id="3.30.750.44">
    <property type="match status" value="1"/>
</dbReference>
<dbReference type="SMART" id="SM00228">
    <property type="entry name" value="PDZ"/>
    <property type="match status" value="1"/>
</dbReference>
<keyword evidence="2 5" id="KW-0645">Protease</keyword>
<dbReference type="PANTHER" id="PTHR32060">
    <property type="entry name" value="TAIL-SPECIFIC PROTEASE"/>
    <property type="match status" value="1"/>
</dbReference>
<dbReference type="InterPro" id="IPR004447">
    <property type="entry name" value="Peptidase_S41A"/>
</dbReference>
<keyword evidence="3 5" id="KW-0378">Hydrolase</keyword>
<keyword evidence="8" id="KW-1185">Reference proteome</keyword>
<dbReference type="InterPro" id="IPR005151">
    <property type="entry name" value="Tail-specific_protease"/>
</dbReference>
<dbReference type="CDD" id="cd06782">
    <property type="entry name" value="cpPDZ_CPP-like"/>
    <property type="match status" value="1"/>
</dbReference>